<keyword evidence="1" id="KW-1133">Transmembrane helix</keyword>
<keyword evidence="1" id="KW-0472">Membrane</keyword>
<dbReference type="Pfam" id="PF04306">
    <property type="entry name" value="DUF456"/>
    <property type="match status" value="1"/>
</dbReference>
<dbReference type="PANTHER" id="PTHR39165">
    <property type="entry name" value="IG HYPOTHETICAL 17883"/>
    <property type="match status" value="1"/>
</dbReference>
<feature type="transmembrane region" description="Helical" evidence="1">
    <location>
        <begin position="52"/>
        <end position="72"/>
    </location>
</feature>
<feature type="transmembrane region" description="Helical" evidence="1">
    <location>
        <begin position="130"/>
        <end position="155"/>
    </location>
</feature>
<name>A0A6I6DG90_9FIRM</name>
<evidence type="ECO:0000313" key="2">
    <source>
        <dbReference type="EMBL" id="QGT99420.1"/>
    </source>
</evidence>
<proteinExistence type="predicted"/>
<organism evidence="2 3">
    <name type="scientific">Candidatus Syntrophocurvum alkaliphilum</name>
    <dbReference type="NCBI Taxonomy" id="2293317"/>
    <lineage>
        <taxon>Bacteria</taxon>
        <taxon>Bacillati</taxon>
        <taxon>Bacillota</taxon>
        <taxon>Clostridia</taxon>
        <taxon>Eubacteriales</taxon>
        <taxon>Syntrophomonadaceae</taxon>
        <taxon>Candidatus Syntrophocurvum</taxon>
    </lineage>
</organism>
<dbReference type="EMBL" id="CP046457">
    <property type="protein sequence ID" value="QGT99420.1"/>
    <property type="molecule type" value="Genomic_DNA"/>
</dbReference>
<dbReference type="KEGG" id="salq:SYNTR_0827"/>
<dbReference type="RefSeq" id="WP_156203321.1">
    <property type="nucleotide sequence ID" value="NZ_CP046457.1"/>
</dbReference>
<keyword evidence="3" id="KW-1185">Reference proteome</keyword>
<dbReference type="OrthoDB" id="9808460at2"/>
<accession>A0A6I6DG90</accession>
<reference evidence="3" key="1">
    <citation type="journal article" date="2019" name="Microbiology">
        <title>Complete Genome Sequence of an Uncultured Bacterium of the Candidate Phylum Bipolaricaulota.</title>
        <authorList>
            <person name="Kadnikov V.V."/>
            <person name="Mardanov A.V."/>
            <person name="Beletsky A.V."/>
            <person name="Frank Y.A."/>
            <person name="Karnachuk O.V."/>
            <person name="Ravin N.V."/>
        </authorList>
    </citation>
    <scope>NUCLEOTIDE SEQUENCE [LARGE SCALE GENOMIC DNA]</scope>
</reference>
<dbReference type="PANTHER" id="PTHR39165:SF1">
    <property type="entry name" value="DUF456 DOMAIN-CONTAINING PROTEIN"/>
    <property type="match status" value="1"/>
</dbReference>
<sequence>MDIFVLLIILFIMIIGFLGTFLPIIPGIPIIFCAAAFYGWYEGFYNITWDYLTLLLVLTIISFILEHLTTLYGAKYFGSSKYGLLGAIIGAIIGIFILPPLGIFIGPFLGAFLGEFLYLNDINRALKSSIGALIGLFSGILIKIIIAVWMIISFVSRII</sequence>
<evidence type="ECO:0000313" key="3">
    <source>
        <dbReference type="Proteomes" id="UP000426444"/>
    </source>
</evidence>
<dbReference type="Proteomes" id="UP000426444">
    <property type="component" value="Chromosome"/>
</dbReference>
<protein>
    <submittedName>
        <fullName evidence="2">Uncharacterized protein</fullName>
    </submittedName>
</protein>
<gene>
    <name evidence="2" type="ORF">SYNTR_0827</name>
</gene>
<keyword evidence="1" id="KW-0812">Transmembrane</keyword>
<dbReference type="AlphaFoldDB" id="A0A6I6DG90"/>
<dbReference type="InterPro" id="IPR007403">
    <property type="entry name" value="DUF456"/>
</dbReference>
<evidence type="ECO:0000256" key="1">
    <source>
        <dbReference type="SAM" id="Phobius"/>
    </source>
</evidence>
<feature type="transmembrane region" description="Helical" evidence="1">
    <location>
        <begin position="7"/>
        <end position="40"/>
    </location>
</feature>
<feature type="transmembrane region" description="Helical" evidence="1">
    <location>
        <begin position="84"/>
        <end position="110"/>
    </location>
</feature>